<accession>A0ABT5WQ45</accession>
<proteinExistence type="predicted"/>
<reference evidence="1 2" key="1">
    <citation type="submission" date="2023-03" db="EMBL/GenBank/DDBJ databases">
        <title>NovoSphingobium album sp. nov. isolated from polycyclic aromatic hydrocarbons- and heavy-metal polluted soil.</title>
        <authorList>
            <person name="Liu Z."/>
            <person name="Wang K."/>
        </authorList>
    </citation>
    <scope>NUCLEOTIDE SEQUENCE [LARGE SCALE GENOMIC DNA]</scope>
    <source>
        <strain evidence="1 2">H3SJ31-1</strain>
    </source>
</reference>
<keyword evidence="2" id="KW-1185">Reference proteome</keyword>
<organism evidence="1 2">
    <name type="scientific">Novosphingobium album</name>
    <name type="common">ex Liu et al. 2023</name>
    <dbReference type="NCBI Taxonomy" id="3031130"/>
    <lineage>
        <taxon>Bacteria</taxon>
        <taxon>Pseudomonadati</taxon>
        <taxon>Pseudomonadota</taxon>
        <taxon>Alphaproteobacteria</taxon>
        <taxon>Sphingomonadales</taxon>
        <taxon>Sphingomonadaceae</taxon>
        <taxon>Novosphingobium</taxon>
    </lineage>
</organism>
<evidence type="ECO:0000313" key="2">
    <source>
        <dbReference type="Proteomes" id="UP001216253"/>
    </source>
</evidence>
<dbReference type="Proteomes" id="UP001216253">
    <property type="component" value="Unassembled WGS sequence"/>
</dbReference>
<protein>
    <submittedName>
        <fullName evidence="1">Uncharacterized protein</fullName>
    </submittedName>
</protein>
<gene>
    <name evidence="1" type="ORF">PYV00_10475</name>
</gene>
<sequence>MAIKVMHLFVGDRECGEPHQILDMLGGIEAFQNNQENLELQKSLEDCRVRFAHAAVSFRGAA</sequence>
<comment type="caution">
    <text evidence="1">The sequence shown here is derived from an EMBL/GenBank/DDBJ whole genome shotgun (WGS) entry which is preliminary data.</text>
</comment>
<dbReference type="RefSeq" id="WP_275228211.1">
    <property type="nucleotide sequence ID" value="NZ_JARESE010000028.1"/>
</dbReference>
<name>A0ABT5WQ45_9SPHN</name>
<evidence type="ECO:0000313" key="1">
    <source>
        <dbReference type="EMBL" id="MDE8652140.1"/>
    </source>
</evidence>
<dbReference type="EMBL" id="JARESE010000028">
    <property type="protein sequence ID" value="MDE8652140.1"/>
    <property type="molecule type" value="Genomic_DNA"/>
</dbReference>